<reference evidence="5" key="1">
    <citation type="journal article" date="2015" name="Nature">
        <title>Complex archaea that bridge the gap between prokaryotes and eukaryotes.</title>
        <authorList>
            <person name="Spang A."/>
            <person name="Saw J.H."/>
            <person name="Jorgensen S.L."/>
            <person name="Zaremba-Niedzwiedzka K."/>
            <person name="Martijn J."/>
            <person name="Lind A.E."/>
            <person name="van Eijk R."/>
            <person name="Schleper C."/>
            <person name="Guy L."/>
            <person name="Ettema T.J."/>
        </authorList>
    </citation>
    <scope>NUCLEOTIDE SEQUENCE</scope>
</reference>
<dbReference type="EMBL" id="LAZR01003422">
    <property type="protein sequence ID" value="KKN18492.1"/>
    <property type="molecule type" value="Genomic_DNA"/>
</dbReference>
<dbReference type="InterPro" id="IPR036890">
    <property type="entry name" value="HATPase_C_sf"/>
</dbReference>
<gene>
    <name evidence="5" type="ORF">LCGC14_0955260</name>
</gene>
<accession>A0A0F9P289</accession>
<feature type="transmembrane region" description="Helical" evidence="3">
    <location>
        <begin position="172"/>
        <end position="194"/>
    </location>
</feature>
<keyword evidence="3" id="KW-1133">Transmembrane helix</keyword>
<evidence type="ECO:0000256" key="3">
    <source>
        <dbReference type="SAM" id="Phobius"/>
    </source>
</evidence>
<dbReference type="InterPro" id="IPR005467">
    <property type="entry name" value="His_kinase_dom"/>
</dbReference>
<keyword evidence="3" id="KW-0812">Transmembrane</keyword>
<dbReference type="GO" id="GO:0016020">
    <property type="term" value="C:membrane"/>
    <property type="evidence" value="ECO:0007669"/>
    <property type="project" value="InterPro"/>
</dbReference>
<dbReference type="CDD" id="cd16917">
    <property type="entry name" value="HATPase_UhpB-NarQ-NarX-like"/>
    <property type="match status" value="1"/>
</dbReference>
<evidence type="ECO:0000256" key="2">
    <source>
        <dbReference type="ARBA" id="ARBA00022777"/>
    </source>
</evidence>
<dbReference type="SUPFAM" id="SSF55874">
    <property type="entry name" value="ATPase domain of HSP90 chaperone/DNA topoisomerase II/histidine kinase"/>
    <property type="match status" value="1"/>
</dbReference>
<dbReference type="Gene3D" id="1.20.5.1930">
    <property type="match status" value="1"/>
</dbReference>
<evidence type="ECO:0000259" key="4">
    <source>
        <dbReference type="PROSITE" id="PS50109"/>
    </source>
</evidence>
<dbReference type="Pfam" id="PF02518">
    <property type="entry name" value="HATPase_c"/>
    <property type="match status" value="1"/>
</dbReference>
<proteinExistence type="predicted"/>
<evidence type="ECO:0000256" key="1">
    <source>
        <dbReference type="ARBA" id="ARBA00022679"/>
    </source>
</evidence>
<name>A0A0F9P289_9ZZZZ</name>
<dbReference type="InterPro" id="IPR050482">
    <property type="entry name" value="Sensor_HK_TwoCompSys"/>
</dbReference>
<dbReference type="GO" id="GO:0046983">
    <property type="term" value="F:protein dimerization activity"/>
    <property type="evidence" value="ECO:0007669"/>
    <property type="project" value="InterPro"/>
</dbReference>
<dbReference type="PANTHER" id="PTHR24421:SF58">
    <property type="entry name" value="SIGNAL TRANSDUCTION HISTIDINE-PROTEIN KINASE_PHOSPHATASE UHPB"/>
    <property type="match status" value="1"/>
</dbReference>
<organism evidence="5">
    <name type="scientific">marine sediment metagenome</name>
    <dbReference type="NCBI Taxonomy" id="412755"/>
    <lineage>
        <taxon>unclassified sequences</taxon>
        <taxon>metagenomes</taxon>
        <taxon>ecological metagenomes</taxon>
    </lineage>
</organism>
<keyword evidence="2" id="KW-0418">Kinase</keyword>
<evidence type="ECO:0000313" key="5">
    <source>
        <dbReference type="EMBL" id="KKN18492.1"/>
    </source>
</evidence>
<dbReference type="Pfam" id="PF07730">
    <property type="entry name" value="HisKA_3"/>
    <property type="match status" value="1"/>
</dbReference>
<comment type="caution">
    <text evidence="5">The sequence shown here is derived from an EMBL/GenBank/DDBJ whole genome shotgun (WGS) entry which is preliminary data.</text>
</comment>
<dbReference type="InterPro" id="IPR003594">
    <property type="entry name" value="HATPase_dom"/>
</dbReference>
<dbReference type="AlphaFoldDB" id="A0A0F9P289"/>
<protein>
    <recommendedName>
        <fullName evidence="4">Histidine kinase domain-containing protein</fullName>
    </recommendedName>
</protein>
<sequence>MSLTLRLNLTIFILMSIIFVIAFFNILDTTADNVRQEVVNNFELSNQIVDAKIKLMRATPIEIIRPYPFVEAAAKQELNLFKLEQFNDIKYVNIELFDTNDKRIASNHDNVTTLTLHIPDKIEKLLLMGFFKPVESVSRPIESGTMRLGKIIVSADTDSELRDLWYKTLSTLTPVMILFMLISFGLSFIISIFIKPIADFLRAVNKGAELDPSHRSGLFRMTHLLRLPKHLQGIHHDLQTSSQKVQDLNNKILHLQEEERRRLSAELHDELGQHLTAIRFEAELIKTAKNLQETQFSAEAIDKIGRDMKDIVRSMLERLRPPDFEIFGLRGAITEMISGWQLRHPQANIVFHFIADLKGIDDAKQLSMYRIVQEGLTNISRHAGSSVVDVTISLVSSDELITIMVIDNGQGCDLTKQVNGFGLKGMRERVASLSGKIVLDSSPGNGMKIIVEIPHKGKSKK</sequence>
<dbReference type="PROSITE" id="PS50109">
    <property type="entry name" value="HIS_KIN"/>
    <property type="match status" value="1"/>
</dbReference>
<feature type="transmembrane region" description="Helical" evidence="3">
    <location>
        <begin position="7"/>
        <end position="27"/>
    </location>
</feature>
<dbReference type="Gene3D" id="3.30.565.10">
    <property type="entry name" value="Histidine kinase-like ATPase, C-terminal domain"/>
    <property type="match status" value="1"/>
</dbReference>
<keyword evidence="3" id="KW-0472">Membrane</keyword>
<feature type="domain" description="Histidine kinase" evidence="4">
    <location>
        <begin position="266"/>
        <end position="457"/>
    </location>
</feature>
<dbReference type="GO" id="GO:0000155">
    <property type="term" value="F:phosphorelay sensor kinase activity"/>
    <property type="evidence" value="ECO:0007669"/>
    <property type="project" value="InterPro"/>
</dbReference>
<keyword evidence="1" id="KW-0808">Transferase</keyword>
<dbReference type="PANTHER" id="PTHR24421">
    <property type="entry name" value="NITRATE/NITRITE SENSOR PROTEIN NARX-RELATED"/>
    <property type="match status" value="1"/>
</dbReference>
<dbReference type="InterPro" id="IPR011712">
    <property type="entry name" value="Sig_transdc_His_kin_sub3_dim/P"/>
</dbReference>